<dbReference type="PATRIC" id="fig|698758.3.peg.2191"/>
<feature type="active site" description="Nucleophile" evidence="1">
    <location>
        <position position="183"/>
    </location>
</feature>
<protein>
    <submittedName>
        <fullName evidence="4">Putative acetylxylan esterase</fullName>
    </submittedName>
</protein>
<feature type="active site" description="Charge relay system" evidence="1">
    <location>
        <position position="302"/>
    </location>
</feature>
<dbReference type="KEGG" id="axl:AXY_21800"/>
<gene>
    <name evidence="4" type="primary">axe</name>
    <name evidence="4" type="ordered locus">AXY_21800</name>
</gene>
<dbReference type="RefSeq" id="WP_015010895.1">
    <property type="nucleotide sequence ID" value="NC_018704.1"/>
</dbReference>
<keyword evidence="5" id="KW-1185">Reference proteome</keyword>
<feature type="binding site" evidence="2">
    <location>
        <position position="91"/>
    </location>
    <ligand>
        <name>substrate</name>
    </ligand>
</feature>
<evidence type="ECO:0000256" key="2">
    <source>
        <dbReference type="PIRSR" id="PIRSR639069-2"/>
    </source>
</evidence>
<sequence>MHLDMPLADLYKYTGRSPLPSDFDQYWERALEELRELPLNYQLVESDFKSQIADCYHLYFTGVGGAKVHAKFVRPKEHIATGQGVVMFHGYYGNSGDWLDKIAYAAEGITVLALDCRGQGGLSQDSVAAEGPTIKGHIIRGLHDSDPDQLYYRHVYLDTVQATWILMNMDHIDETRVGTYGQSQGGALAVACASLEPRIKQVYAVYPFLSDFKRVWEMDINNTAYEEISYYFRAMDPTHKTADQVFNRLGYIDIQNLSPRIKGDVIWVTGMRDPICPPSTQFAAYNKITANKEIVIYPEHGHEYIPEHGDQALQWFKQL</sequence>
<evidence type="ECO:0000259" key="3">
    <source>
        <dbReference type="Pfam" id="PF05448"/>
    </source>
</evidence>
<dbReference type="InterPro" id="IPR039069">
    <property type="entry name" value="CE7"/>
</dbReference>
<name>K0J4P6_AMPXN</name>
<dbReference type="PANTHER" id="PTHR40111:SF1">
    <property type="entry name" value="CEPHALOSPORIN-C DEACETYLASE"/>
    <property type="match status" value="1"/>
</dbReference>
<dbReference type="STRING" id="698758.AXY_21800"/>
<dbReference type="EMBL" id="AP012050">
    <property type="protein sequence ID" value="BAM48312.1"/>
    <property type="molecule type" value="Genomic_DNA"/>
</dbReference>
<dbReference type="Gene3D" id="3.40.50.1820">
    <property type="entry name" value="alpha/beta hydrolase"/>
    <property type="match status" value="1"/>
</dbReference>
<reference evidence="4 5" key="1">
    <citation type="submission" date="2011-01" db="EMBL/GenBank/DDBJ databases">
        <title>Whole genome sequence of Amphibacillus xylinus NBRC 15112.</title>
        <authorList>
            <person name="Nakazawa H."/>
            <person name="Katano Y."/>
            <person name="Nakamura S."/>
            <person name="Sasagawa M."/>
            <person name="Fukada J."/>
            <person name="Arai T."/>
            <person name="Sasakura N."/>
            <person name="Mochizuki D."/>
            <person name="Hosoyama A."/>
            <person name="Harada K."/>
            <person name="Horikawa H."/>
            <person name="Kato Y."/>
            <person name="Harada T."/>
            <person name="Sasaki K."/>
            <person name="Sekiguchi M."/>
            <person name="Hodoyama M."/>
            <person name="Nishiko R."/>
            <person name="Narita H."/>
            <person name="Hanamaki A."/>
            <person name="Hata C."/>
            <person name="Konno Y."/>
            <person name="Niimura Y."/>
            <person name="Yamazaki S."/>
            <person name="Fujita N."/>
        </authorList>
    </citation>
    <scope>NUCLEOTIDE SEQUENCE [LARGE SCALE GENOMIC DNA]</scope>
    <source>
        <strain evidence="5">ATCC 51415 / DSM 6626 / JCM 7361 / LMG 17667 / NBRC 15112 / Ep01</strain>
    </source>
</reference>
<dbReference type="SUPFAM" id="SSF53474">
    <property type="entry name" value="alpha/beta-Hydrolases"/>
    <property type="match status" value="1"/>
</dbReference>
<dbReference type="OrthoDB" id="9770528at2"/>
<dbReference type="InterPro" id="IPR029058">
    <property type="entry name" value="AB_hydrolase_fold"/>
</dbReference>
<organism evidence="4 5">
    <name type="scientific">Amphibacillus xylanus (strain ATCC 51415 / DSM 6626 / JCM 7361 / LMG 17667 / NBRC 15112 / Ep01)</name>
    <dbReference type="NCBI Taxonomy" id="698758"/>
    <lineage>
        <taxon>Bacteria</taxon>
        <taxon>Bacillati</taxon>
        <taxon>Bacillota</taxon>
        <taxon>Bacilli</taxon>
        <taxon>Bacillales</taxon>
        <taxon>Bacillaceae</taxon>
        <taxon>Amphibacillus</taxon>
    </lineage>
</organism>
<evidence type="ECO:0000313" key="5">
    <source>
        <dbReference type="Proteomes" id="UP000006294"/>
    </source>
</evidence>
<dbReference type="GO" id="GO:0005976">
    <property type="term" value="P:polysaccharide metabolic process"/>
    <property type="evidence" value="ECO:0007669"/>
    <property type="project" value="TreeGrafter"/>
</dbReference>
<proteinExistence type="predicted"/>
<accession>K0J4P6</accession>
<dbReference type="Proteomes" id="UP000006294">
    <property type="component" value="Chromosome"/>
</dbReference>
<dbReference type="InterPro" id="IPR008391">
    <property type="entry name" value="AXE1_dom"/>
</dbReference>
<dbReference type="AlphaFoldDB" id="K0J4P6"/>
<evidence type="ECO:0000313" key="4">
    <source>
        <dbReference type="EMBL" id="BAM48312.1"/>
    </source>
</evidence>
<feature type="domain" description="Acetyl xylan esterase" evidence="3">
    <location>
        <begin position="3"/>
        <end position="318"/>
    </location>
</feature>
<dbReference type="eggNOG" id="COG3458">
    <property type="taxonomic scope" value="Bacteria"/>
</dbReference>
<dbReference type="HOGENOM" id="CLU_054209_0_0_9"/>
<evidence type="ECO:0000256" key="1">
    <source>
        <dbReference type="PIRSR" id="PIRSR639069-1"/>
    </source>
</evidence>
<dbReference type="Pfam" id="PF05448">
    <property type="entry name" value="AXE1"/>
    <property type="match status" value="1"/>
</dbReference>
<feature type="active site" description="Charge relay system" evidence="1">
    <location>
        <position position="273"/>
    </location>
</feature>
<dbReference type="PANTHER" id="PTHR40111">
    <property type="entry name" value="CEPHALOSPORIN-C DEACETYLASE"/>
    <property type="match status" value="1"/>
</dbReference>
<dbReference type="GO" id="GO:0052689">
    <property type="term" value="F:carboxylic ester hydrolase activity"/>
    <property type="evidence" value="ECO:0007669"/>
    <property type="project" value="TreeGrafter"/>
</dbReference>